<feature type="region of interest" description="Disordered" evidence="1">
    <location>
        <begin position="1"/>
        <end position="31"/>
    </location>
</feature>
<evidence type="ECO:0000313" key="3">
    <source>
        <dbReference type="EMBL" id="HAE47568.1"/>
    </source>
</evidence>
<protein>
    <recommendedName>
        <fullName evidence="2">SnoaL-like domain-containing protein</fullName>
    </recommendedName>
</protein>
<dbReference type="AlphaFoldDB" id="A0A3B9IIL8"/>
<reference evidence="3 4" key="1">
    <citation type="journal article" date="2018" name="Nat. Biotechnol.">
        <title>A standardized bacterial taxonomy based on genome phylogeny substantially revises the tree of life.</title>
        <authorList>
            <person name="Parks D.H."/>
            <person name="Chuvochina M."/>
            <person name="Waite D.W."/>
            <person name="Rinke C."/>
            <person name="Skarshewski A."/>
            <person name="Chaumeil P.A."/>
            <person name="Hugenholtz P."/>
        </authorList>
    </citation>
    <scope>NUCLEOTIDE SEQUENCE [LARGE SCALE GENOMIC DNA]</scope>
    <source>
        <strain evidence="3">UBA8739</strain>
    </source>
</reference>
<dbReference type="Proteomes" id="UP000257706">
    <property type="component" value="Unassembled WGS sequence"/>
</dbReference>
<evidence type="ECO:0000313" key="4">
    <source>
        <dbReference type="Proteomes" id="UP000257706"/>
    </source>
</evidence>
<evidence type="ECO:0000256" key="1">
    <source>
        <dbReference type="SAM" id="MobiDB-lite"/>
    </source>
</evidence>
<dbReference type="EMBL" id="DMAI01000140">
    <property type="protein sequence ID" value="HAE47568.1"/>
    <property type="molecule type" value="Genomic_DNA"/>
</dbReference>
<gene>
    <name evidence="3" type="ORF">DCK97_09130</name>
</gene>
<dbReference type="SUPFAM" id="SSF54427">
    <property type="entry name" value="NTF2-like"/>
    <property type="match status" value="1"/>
</dbReference>
<name>A0A3B9IIL8_9PROT</name>
<dbReference type="InterPro" id="IPR037401">
    <property type="entry name" value="SnoaL-like"/>
</dbReference>
<feature type="domain" description="SnoaL-like" evidence="2">
    <location>
        <begin position="48"/>
        <end position="144"/>
    </location>
</feature>
<organism evidence="3 4">
    <name type="scientific">Tistrella mobilis</name>
    <dbReference type="NCBI Taxonomy" id="171437"/>
    <lineage>
        <taxon>Bacteria</taxon>
        <taxon>Pseudomonadati</taxon>
        <taxon>Pseudomonadota</taxon>
        <taxon>Alphaproteobacteria</taxon>
        <taxon>Geminicoccales</taxon>
        <taxon>Geminicoccaceae</taxon>
        <taxon>Tistrella</taxon>
    </lineage>
</organism>
<accession>A0A3B9IIL8</accession>
<dbReference type="Gene3D" id="3.10.450.50">
    <property type="match status" value="1"/>
</dbReference>
<sequence>MSSGGDRHHVRPRPSDVTMPRNRSLPGPTVMPDAPLMSRLSNLATPLVLDWIEAVNEDDFDSFRQLFTEGAEVVRGDRLIHGRPSIGAWAAHEIFAIRLRFTPIDWQEAGAEVAVRVAVAGDFDPTGLPDPVVILLRFTLAADGIGRLVVAPVGAPIPGPAGF</sequence>
<dbReference type="Pfam" id="PF12680">
    <property type="entry name" value="SnoaL_2"/>
    <property type="match status" value="1"/>
</dbReference>
<evidence type="ECO:0000259" key="2">
    <source>
        <dbReference type="Pfam" id="PF12680"/>
    </source>
</evidence>
<dbReference type="InterPro" id="IPR032710">
    <property type="entry name" value="NTF2-like_dom_sf"/>
</dbReference>
<dbReference type="OrthoDB" id="8684708at2"/>
<proteinExistence type="predicted"/>
<comment type="caution">
    <text evidence="3">The sequence shown here is derived from an EMBL/GenBank/DDBJ whole genome shotgun (WGS) entry which is preliminary data.</text>
</comment>